<dbReference type="Proteomes" id="UP000830275">
    <property type="component" value="Segment"/>
</dbReference>
<gene>
    <name evidence="2" type="primary">ac110</name>
    <name evidence="2" type="ORF">Eudi_ORF96</name>
</gene>
<name>A0AAE6R6P1_9ABAC</name>
<evidence type="ECO:0000313" key="3">
    <source>
        <dbReference type="Proteomes" id="UP000830275"/>
    </source>
</evidence>
<proteinExistence type="predicted"/>
<keyword evidence="1" id="KW-1133">Transmembrane helix</keyword>
<sequence>MLVGIVLMVLVFVCAIATLLTLRLNKNHISKLIYYQYNYIPEPLVNLVEAKGLKPM</sequence>
<dbReference type="Pfam" id="PF07280">
    <property type="entry name" value="Ac110_PIF"/>
    <property type="match status" value="1"/>
</dbReference>
<protein>
    <submittedName>
        <fullName evidence="2">Ac110</fullName>
    </submittedName>
</protein>
<dbReference type="EMBL" id="MN233792">
    <property type="protein sequence ID" value="QHB21755.1"/>
    <property type="molecule type" value="Genomic_DNA"/>
</dbReference>
<accession>A0AAE6R6P1</accession>
<keyword evidence="1" id="KW-0472">Membrane</keyword>
<evidence type="ECO:0000313" key="2">
    <source>
        <dbReference type="EMBL" id="QHB21755.1"/>
    </source>
</evidence>
<feature type="transmembrane region" description="Helical" evidence="1">
    <location>
        <begin position="6"/>
        <end position="24"/>
    </location>
</feature>
<reference evidence="2 3" key="1">
    <citation type="journal article" date="2019" name="Viruses">
        <title>Genome Analysis of a Novel Clade II.b Alphabaculovirus Obtained from Artaxa digramma.</title>
        <authorList>
            <person name="Li J."/>
            <person name="Duan X."/>
            <person name="Wang Q."/>
            <person name="Zhang L."/>
            <person name="Deng F."/>
            <person name="Wang H."/>
            <person name="Hu Z."/>
            <person name="Wang M."/>
            <person name="Wang J."/>
        </authorList>
    </citation>
    <scope>NUCLEOTIDE SEQUENCE [LARGE SCALE GENOMIC DNA]</scope>
    <source>
        <strain evidence="2 3">424</strain>
    </source>
</reference>
<keyword evidence="1" id="KW-0812">Transmembrane</keyword>
<evidence type="ECO:0000256" key="1">
    <source>
        <dbReference type="SAM" id="Phobius"/>
    </source>
</evidence>
<dbReference type="InterPro" id="IPR009903">
    <property type="entry name" value="AcMNPV_AC110"/>
</dbReference>
<keyword evidence="3" id="KW-1185">Reference proteome</keyword>
<organism evidence="2 3">
    <name type="scientific">Artaxa digramma nucleopolyhedrovirus</name>
    <dbReference type="NCBI Taxonomy" id="3070910"/>
    <lineage>
        <taxon>Viruses</taxon>
        <taxon>Viruses incertae sedis</taxon>
        <taxon>Naldaviricetes</taxon>
        <taxon>Lefavirales</taxon>
        <taxon>Baculoviridae</taxon>
        <taxon>Alphabaculovirus</taxon>
        <taxon>Alphabaculovirus ardigrammae</taxon>
    </lineage>
</organism>